<dbReference type="AlphaFoldDB" id="A0A4Y2I1J2"/>
<protein>
    <submittedName>
        <fullName evidence="1">Uncharacterized protein</fullName>
    </submittedName>
</protein>
<evidence type="ECO:0000313" key="1">
    <source>
        <dbReference type="EMBL" id="GBM71385.1"/>
    </source>
</evidence>
<dbReference type="OrthoDB" id="8025508at2759"/>
<sequence length="95" mass="10846">MKNTKDLSTDKIYLFDTCAAVSTGLYPTELQNRKPGPITQSRWLTIACRILRLYVSTSKPSEVLRYLAQYVIRVYAPVWFAAKKRPGCADGPRYL</sequence>
<dbReference type="PANTHER" id="PTHR46409:SF1">
    <property type="entry name" value="HTH PSQ-TYPE DOMAIN-CONTAINING PROTEIN"/>
    <property type="match status" value="1"/>
</dbReference>
<comment type="caution">
    <text evidence="1">The sequence shown here is derived from an EMBL/GenBank/DDBJ whole genome shotgun (WGS) entry which is preliminary data.</text>
</comment>
<dbReference type="EMBL" id="BGPR01002309">
    <property type="protein sequence ID" value="GBM71385.1"/>
    <property type="molecule type" value="Genomic_DNA"/>
</dbReference>
<dbReference type="PANTHER" id="PTHR46409">
    <property type="entry name" value="HTH PSQ-TYPE DOMAIN-CONTAINING PROTEIN"/>
    <property type="match status" value="1"/>
</dbReference>
<organism evidence="1 2">
    <name type="scientific">Araneus ventricosus</name>
    <name type="common">Orbweaver spider</name>
    <name type="synonym">Epeira ventricosa</name>
    <dbReference type="NCBI Taxonomy" id="182803"/>
    <lineage>
        <taxon>Eukaryota</taxon>
        <taxon>Metazoa</taxon>
        <taxon>Ecdysozoa</taxon>
        <taxon>Arthropoda</taxon>
        <taxon>Chelicerata</taxon>
        <taxon>Arachnida</taxon>
        <taxon>Araneae</taxon>
        <taxon>Araneomorphae</taxon>
        <taxon>Entelegynae</taxon>
        <taxon>Araneoidea</taxon>
        <taxon>Araneidae</taxon>
        <taxon>Araneus</taxon>
    </lineage>
</organism>
<keyword evidence="2" id="KW-1185">Reference proteome</keyword>
<gene>
    <name evidence="1" type="ORF">AVEN_248586_1</name>
</gene>
<name>A0A4Y2I1J2_ARAVE</name>
<accession>A0A4Y2I1J2</accession>
<proteinExistence type="predicted"/>
<evidence type="ECO:0000313" key="2">
    <source>
        <dbReference type="Proteomes" id="UP000499080"/>
    </source>
</evidence>
<dbReference type="Proteomes" id="UP000499080">
    <property type="component" value="Unassembled WGS sequence"/>
</dbReference>
<reference evidence="1 2" key="1">
    <citation type="journal article" date="2019" name="Sci. Rep.">
        <title>Orb-weaving spider Araneus ventricosus genome elucidates the spidroin gene catalogue.</title>
        <authorList>
            <person name="Kono N."/>
            <person name="Nakamura H."/>
            <person name="Ohtoshi R."/>
            <person name="Moran D.A.P."/>
            <person name="Shinohara A."/>
            <person name="Yoshida Y."/>
            <person name="Fujiwara M."/>
            <person name="Mori M."/>
            <person name="Tomita M."/>
            <person name="Arakawa K."/>
        </authorList>
    </citation>
    <scope>NUCLEOTIDE SEQUENCE [LARGE SCALE GENOMIC DNA]</scope>
</reference>